<evidence type="ECO:0000259" key="1">
    <source>
        <dbReference type="Pfam" id="PF00561"/>
    </source>
</evidence>
<dbReference type="Pfam" id="PF00561">
    <property type="entry name" value="Abhydrolase_1"/>
    <property type="match status" value="1"/>
</dbReference>
<evidence type="ECO:0000313" key="2">
    <source>
        <dbReference type="EMBL" id="EQD27264.1"/>
    </source>
</evidence>
<dbReference type="Gene3D" id="3.40.50.1820">
    <property type="entry name" value="alpha/beta hydrolase"/>
    <property type="match status" value="1"/>
</dbReference>
<reference evidence="2" key="1">
    <citation type="submission" date="2013-08" db="EMBL/GenBank/DDBJ databases">
        <authorList>
            <person name="Mendez C."/>
            <person name="Richter M."/>
            <person name="Ferrer M."/>
            <person name="Sanchez J."/>
        </authorList>
    </citation>
    <scope>NUCLEOTIDE SEQUENCE</scope>
</reference>
<comment type="caution">
    <text evidence="2">The sequence shown here is derived from an EMBL/GenBank/DDBJ whole genome shotgun (WGS) entry which is preliminary data.</text>
</comment>
<dbReference type="SUPFAM" id="SSF53474">
    <property type="entry name" value="alpha/beta-Hydrolases"/>
    <property type="match status" value="1"/>
</dbReference>
<proteinExistence type="predicted"/>
<dbReference type="EMBL" id="AUZX01016057">
    <property type="protein sequence ID" value="EQD27264.1"/>
    <property type="molecule type" value="Genomic_DNA"/>
</dbReference>
<organism evidence="2">
    <name type="scientific">mine drainage metagenome</name>
    <dbReference type="NCBI Taxonomy" id="410659"/>
    <lineage>
        <taxon>unclassified sequences</taxon>
        <taxon>metagenomes</taxon>
        <taxon>ecological metagenomes</taxon>
    </lineage>
</organism>
<name>T0ZEJ2_9ZZZZ</name>
<dbReference type="InterPro" id="IPR051321">
    <property type="entry name" value="PHA/PHB_synthase"/>
</dbReference>
<protein>
    <submittedName>
        <fullName evidence="2">PHB de-polymerase domain-containing protein</fullName>
    </submittedName>
</protein>
<accession>T0ZEJ2</accession>
<sequence>MTSVAIVNLVGLCQGGWMAAMLAARFPDKIASLVLAGSPIDTHAGNGPLVKMVKESPMSFYGNWCKAAAD</sequence>
<dbReference type="InterPro" id="IPR029058">
    <property type="entry name" value="AB_hydrolase_fold"/>
</dbReference>
<gene>
    <name evidence="2" type="ORF">B1A_21721</name>
</gene>
<reference evidence="2" key="2">
    <citation type="journal article" date="2014" name="ISME J.">
        <title>Microbial stratification in low pH oxic and suboxic macroscopic growths along an acid mine drainage.</title>
        <authorList>
            <person name="Mendez-Garcia C."/>
            <person name="Mesa V."/>
            <person name="Sprenger R.R."/>
            <person name="Richter M."/>
            <person name="Diez M.S."/>
            <person name="Solano J."/>
            <person name="Bargiela R."/>
            <person name="Golyshina O.V."/>
            <person name="Manteca A."/>
            <person name="Ramos J.L."/>
            <person name="Gallego J.R."/>
            <person name="Llorente I."/>
            <person name="Martins Dos Santos V.A."/>
            <person name="Jensen O.N."/>
            <person name="Pelaez A.I."/>
            <person name="Sanchez J."/>
            <person name="Ferrer M."/>
        </authorList>
    </citation>
    <scope>NUCLEOTIDE SEQUENCE</scope>
</reference>
<dbReference type="PANTHER" id="PTHR36837">
    <property type="entry name" value="POLY(3-HYDROXYALKANOATE) POLYMERASE SUBUNIT PHAC"/>
    <property type="match status" value="1"/>
</dbReference>
<dbReference type="InterPro" id="IPR000073">
    <property type="entry name" value="AB_hydrolase_1"/>
</dbReference>
<dbReference type="PANTHER" id="PTHR36837:SF2">
    <property type="entry name" value="POLY(3-HYDROXYALKANOATE) POLYMERASE SUBUNIT PHAC"/>
    <property type="match status" value="1"/>
</dbReference>
<dbReference type="AlphaFoldDB" id="T0ZEJ2"/>
<feature type="domain" description="AB hydrolase-1" evidence="1">
    <location>
        <begin position="7"/>
        <end position="57"/>
    </location>
</feature>